<dbReference type="EMBL" id="KV417485">
    <property type="protein sequence ID" value="KZP32688.1"/>
    <property type="molecule type" value="Genomic_DNA"/>
</dbReference>
<sequence length="278" mass="31319">RRHQNRHWPIYTDAQPAPHNSLHAIQHTILIPVPSGSSTLRSGTLQNNTPITASQKRAIIAGVFAFVLLLVLGAVFWDRRRRKRQYKGGSGRGRRDAAAPKRRMGQEGESIRMRSLHSPHPSRTVSHPSAPSTSTPSPRSPGADAVGRDGPALVHRGAAPPIPRARRPPRRHIRQYLARAGSGSWSRSVFREQLDFDHDEEYRDEDEDRERGEGQGNGIHMCTTGITTRRLRSRSWRTRIRRRTQARRRPPCGPAPLEQGEGGESRSRAQNWIERTLA</sequence>
<keyword evidence="4" id="KW-1185">Reference proteome</keyword>
<evidence type="ECO:0000256" key="1">
    <source>
        <dbReference type="SAM" id="MobiDB-lite"/>
    </source>
</evidence>
<gene>
    <name evidence="3" type="ORF">FIBSPDRAFT_848478</name>
</gene>
<keyword evidence="2" id="KW-0472">Membrane</keyword>
<evidence type="ECO:0000313" key="4">
    <source>
        <dbReference type="Proteomes" id="UP000076532"/>
    </source>
</evidence>
<protein>
    <recommendedName>
        <fullName evidence="5">Transmembrane protein</fullName>
    </recommendedName>
</protein>
<evidence type="ECO:0008006" key="5">
    <source>
        <dbReference type="Google" id="ProtNLM"/>
    </source>
</evidence>
<accession>A0A166VG38</accession>
<dbReference type="AlphaFoldDB" id="A0A166VG38"/>
<feature type="compositionally biased region" description="Acidic residues" evidence="1">
    <location>
        <begin position="197"/>
        <end position="208"/>
    </location>
</feature>
<feature type="transmembrane region" description="Helical" evidence="2">
    <location>
        <begin position="58"/>
        <end position="77"/>
    </location>
</feature>
<name>A0A166VG38_9AGAM</name>
<reference evidence="3 4" key="1">
    <citation type="journal article" date="2016" name="Mol. Biol. Evol.">
        <title>Comparative Genomics of Early-Diverging Mushroom-Forming Fungi Provides Insights into the Origins of Lignocellulose Decay Capabilities.</title>
        <authorList>
            <person name="Nagy L.G."/>
            <person name="Riley R."/>
            <person name="Tritt A."/>
            <person name="Adam C."/>
            <person name="Daum C."/>
            <person name="Floudas D."/>
            <person name="Sun H."/>
            <person name="Yadav J.S."/>
            <person name="Pangilinan J."/>
            <person name="Larsson K.H."/>
            <person name="Matsuura K."/>
            <person name="Barry K."/>
            <person name="Labutti K."/>
            <person name="Kuo R."/>
            <person name="Ohm R.A."/>
            <person name="Bhattacharya S.S."/>
            <person name="Shirouzu T."/>
            <person name="Yoshinaga Y."/>
            <person name="Martin F.M."/>
            <person name="Grigoriev I.V."/>
            <person name="Hibbett D.S."/>
        </authorList>
    </citation>
    <scope>NUCLEOTIDE SEQUENCE [LARGE SCALE GENOMIC DNA]</scope>
    <source>
        <strain evidence="3 4">CBS 109695</strain>
    </source>
</reference>
<feature type="compositionally biased region" description="Basic and acidic residues" evidence="1">
    <location>
        <begin position="93"/>
        <end position="112"/>
    </location>
</feature>
<evidence type="ECO:0000256" key="2">
    <source>
        <dbReference type="SAM" id="Phobius"/>
    </source>
</evidence>
<feature type="region of interest" description="Disordered" evidence="1">
    <location>
        <begin position="196"/>
        <end position="278"/>
    </location>
</feature>
<evidence type="ECO:0000313" key="3">
    <source>
        <dbReference type="EMBL" id="KZP32688.1"/>
    </source>
</evidence>
<feature type="compositionally biased region" description="Basic residues" evidence="1">
    <location>
        <begin position="229"/>
        <end position="250"/>
    </location>
</feature>
<organism evidence="3 4">
    <name type="scientific">Athelia psychrophila</name>
    <dbReference type="NCBI Taxonomy" id="1759441"/>
    <lineage>
        <taxon>Eukaryota</taxon>
        <taxon>Fungi</taxon>
        <taxon>Dikarya</taxon>
        <taxon>Basidiomycota</taxon>
        <taxon>Agaricomycotina</taxon>
        <taxon>Agaricomycetes</taxon>
        <taxon>Agaricomycetidae</taxon>
        <taxon>Atheliales</taxon>
        <taxon>Atheliaceae</taxon>
        <taxon>Athelia</taxon>
    </lineage>
</organism>
<feature type="compositionally biased region" description="Low complexity" evidence="1">
    <location>
        <begin position="124"/>
        <end position="141"/>
    </location>
</feature>
<dbReference type="Proteomes" id="UP000076532">
    <property type="component" value="Unassembled WGS sequence"/>
</dbReference>
<keyword evidence="2" id="KW-0812">Transmembrane</keyword>
<keyword evidence="2" id="KW-1133">Transmembrane helix</keyword>
<feature type="region of interest" description="Disordered" evidence="1">
    <location>
        <begin position="84"/>
        <end position="171"/>
    </location>
</feature>
<feature type="non-terminal residue" evidence="3">
    <location>
        <position position="1"/>
    </location>
</feature>
<proteinExistence type="predicted"/>